<evidence type="ECO:0000313" key="3">
    <source>
        <dbReference type="Proteomes" id="UP001596274"/>
    </source>
</evidence>
<gene>
    <name evidence="2" type="ORF">ACFQDD_00515</name>
</gene>
<evidence type="ECO:0000313" key="2">
    <source>
        <dbReference type="EMBL" id="MFC6770019.1"/>
    </source>
</evidence>
<dbReference type="EMBL" id="JBHSWT010000009">
    <property type="protein sequence ID" value="MFC6770019.1"/>
    <property type="molecule type" value="Genomic_DNA"/>
</dbReference>
<accession>A0ABD5SYI9</accession>
<evidence type="ECO:0000256" key="1">
    <source>
        <dbReference type="SAM" id="MobiDB-lite"/>
    </source>
</evidence>
<name>A0ABD5SYI9_9EURY</name>
<feature type="region of interest" description="Disordered" evidence="1">
    <location>
        <begin position="1"/>
        <end position="30"/>
    </location>
</feature>
<dbReference type="Proteomes" id="UP001596274">
    <property type="component" value="Unassembled WGS sequence"/>
</dbReference>
<reference evidence="2 3" key="1">
    <citation type="journal article" date="2019" name="Int. J. Syst. Evol. Microbiol.">
        <title>The Global Catalogue of Microorganisms (GCM) 10K type strain sequencing project: providing services to taxonomists for standard genome sequencing and annotation.</title>
        <authorList>
            <consortium name="The Broad Institute Genomics Platform"/>
            <consortium name="The Broad Institute Genome Sequencing Center for Infectious Disease"/>
            <person name="Wu L."/>
            <person name="Ma J."/>
        </authorList>
    </citation>
    <scope>NUCLEOTIDE SEQUENCE [LARGE SCALE GENOMIC DNA]</scope>
    <source>
        <strain evidence="2 3">PJ61</strain>
    </source>
</reference>
<comment type="caution">
    <text evidence="2">The sequence shown here is derived from an EMBL/GenBank/DDBJ whole genome shotgun (WGS) entry which is preliminary data.</text>
</comment>
<protein>
    <submittedName>
        <fullName evidence="2">Uncharacterized protein</fullName>
    </submittedName>
</protein>
<organism evidence="2 3">
    <name type="scientific">Halorubrum pallidum</name>
    <dbReference type="NCBI Taxonomy" id="1526114"/>
    <lineage>
        <taxon>Archaea</taxon>
        <taxon>Methanobacteriati</taxon>
        <taxon>Methanobacteriota</taxon>
        <taxon>Stenosarchaea group</taxon>
        <taxon>Halobacteria</taxon>
        <taxon>Halobacteriales</taxon>
        <taxon>Haloferacaceae</taxon>
        <taxon>Halorubrum</taxon>
    </lineage>
</organism>
<dbReference type="AlphaFoldDB" id="A0ABD5SYI9"/>
<proteinExistence type="predicted"/>
<sequence>MAPKSPLKRRQEQQVSSIDGFNARSTDHDALATELESHLPSGWSVSELTYTPDPAESDTPTCSLTLAHDHSPVSIVLEPASTARPQCAIRPLNSHRVVLMDAGDEIEKVAPETMFEREEPAQVFAPVVAAAKAAIDRHGLWFYTGNQ</sequence>
<keyword evidence="3" id="KW-1185">Reference proteome</keyword>